<evidence type="ECO:0000313" key="1">
    <source>
        <dbReference type="EMBL" id="RDY09399.1"/>
    </source>
</evidence>
<feature type="non-terminal residue" evidence="1">
    <location>
        <position position="1"/>
    </location>
</feature>
<organism evidence="1 2">
    <name type="scientific">Mucuna pruriens</name>
    <name type="common">Velvet bean</name>
    <name type="synonym">Dolichos pruriens</name>
    <dbReference type="NCBI Taxonomy" id="157652"/>
    <lineage>
        <taxon>Eukaryota</taxon>
        <taxon>Viridiplantae</taxon>
        <taxon>Streptophyta</taxon>
        <taxon>Embryophyta</taxon>
        <taxon>Tracheophyta</taxon>
        <taxon>Spermatophyta</taxon>
        <taxon>Magnoliopsida</taxon>
        <taxon>eudicotyledons</taxon>
        <taxon>Gunneridae</taxon>
        <taxon>Pentapetalae</taxon>
        <taxon>rosids</taxon>
        <taxon>fabids</taxon>
        <taxon>Fabales</taxon>
        <taxon>Fabaceae</taxon>
        <taxon>Papilionoideae</taxon>
        <taxon>50 kb inversion clade</taxon>
        <taxon>NPAAA clade</taxon>
        <taxon>indigoferoid/millettioid clade</taxon>
        <taxon>Phaseoleae</taxon>
        <taxon>Mucuna</taxon>
    </lineage>
</organism>
<sequence>MNLSYLVNNGSVNFDLARRLVGIEVLRVGNNVLNGERQGRGEGESWLDFGHNKWRSLTVENLKHCSHGRPLSTIRISTGQTQEQQLPHFLLLKLPIQSLVSSLNDLPLRVKSPNPVNEIHHLRPLSFNWPPCTSHLKHNHPIAENISLVSGLTILKILGCKVAHCSSSECGHRALIMIHELSQSKIPQPRVEVPIQQYVGSFNVPMNDSLLAFLVKVNQHRS</sequence>
<dbReference type="AlphaFoldDB" id="A0A371I306"/>
<dbReference type="Proteomes" id="UP000257109">
    <property type="component" value="Unassembled WGS sequence"/>
</dbReference>
<evidence type="ECO:0000313" key="2">
    <source>
        <dbReference type="Proteomes" id="UP000257109"/>
    </source>
</evidence>
<keyword evidence="2" id="KW-1185">Reference proteome</keyword>
<protein>
    <submittedName>
        <fullName evidence="1">Uncharacterized protein</fullName>
    </submittedName>
</protein>
<gene>
    <name evidence="1" type="ORF">CR513_06229</name>
</gene>
<comment type="caution">
    <text evidence="1">The sequence shown here is derived from an EMBL/GenBank/DDBJ whole genome shotgun (WGS) entry which is preliminary data.</text>
</comment>
<reference evidence="1" key="1">
    <citation type="submission" date="2018-05" db="EMBL/GenBank/DDBJ databases">
        <title>Draft genome of Mucuna pruriens seed.</title>
        <authorList>
            <person name="Nnadi N.E."/>
            <person name="Vos R."/>
            <person name="Hasami M.H."/>
            <person name="Devisetty U.K."/>
            <person name="Aguiy J.C."/>
        </authorList>
    </citation>
    <scope>NUCLEOTIDE SEQUENCE [LARGE SCALE GENOMIC DNA]</scope>
    <source>
        <strain evidence="1">JCA_2017</strain>
    </source>
</reference>
<proteinExistence type="predicted"/>
<dbReference type="EMBL" id="QJKJ01001060">
    <property type="protein sequence ID" value="RDY09399.1"/>
    <property type="molecule type" value="Genomic_DNA"/>
</dbReference>
<name>A0A371I306_MUCPR</name>
<dbReference type="OrthoDB" id="1956550at2759"/>
<accession>A0A371I306</accession>